<dbReference type="PANTHER" id="PTHR36081:SF1">
    <property type="entry name" value="CELL WALL INTEGRITY_STRESS RESPONSE COMPONENT"/>
    <property type="match status" value="1"/>
</dbReference>
<gene>
    <name evidence="1" type="ORF">KI387_006067</name>
</gene>
<keyword evidence="2" id="KW-1185">Reference proteome</keyword>
<dbReference type="OMA" id="TIHWHLA"/>
<comment type="caution">
    <text evidence="1">The sequence shown here is derived from an EMBL/GenBank/DDBJ whole genome shotgun (WGS) entry which is preliminary data.</text>
</comment>
<proteinExistence type="predicted"/>
<feature type="non-terminal residue" evidence="1">
    <location>
        <position position="84"/>
    </location>
</feature>
<sequence>RAEVQASEDGTTAVDMLQFNHVLLPIIDRNPYLTDGTKQAAATTTALAKKSGAKVTVIVIDENIKDAIADHDARLSTIHWHLAQ</sequence>
<evidence type="ECO:0000313" key="1">
    <source>
        <dbReference type="EMBL" id="KAH9325889.1"/>
    </source>
</evidence>
<feature type="non-terminal residue" evidence="1">
    <location>
        <position position="1"/>
    </location>
</feature>
<dbReference type="AlphaFoldDB" id="A0AA38GP33"/>
<evidence type="ECO:0000313" key="2">
    <source>
        <dbReference type="Proteomes" id="UP000824469"/>
    </source>
</evidence>
<organism evidence="1 2">
    <name type="scientific">Taxus chinensis</name>
    <name type="common">Chinese yew</name>
    <name type="synonym">Taxus wallichiana var. chinensis</name>
    <dbReference type="NCBI Taxonomy" id="29808"/>
    <lineage>
        <taxon>Eukaryota</taxon>
        <taxon>Viridiplantae</taxon>
        <taxon>Streptophyta</taxon>
        <taxon>Embryophyta</taxon>
        <taxon>Tracheophyta</taxon>
        <taxon>Spermatophyta</taxon>
        <taxon>Pinopsida</taxon>
        <taxon>Pinidae</taxon>
        <taxon>Conifers II</taxon>
        <taxon>Cupressales</taxon>
        <taxon>Taxaceae</taxon>
        <taxon>Taxus</taxon>
    </lineage>
</organism>
<dbReference type="PANTHER" id="PTHR36081">
    <property type="entry name" value="CELL WALL INTEGRITY/STRESS RESPONSE COMPONENT"/>
    <property type="match status" value="1"/>
</dbReference>
<dbReference type="EMBL" id="JAHRHJ020000002">
    <property type="protein sequence ID" value="KAH9325889.1"/>
    <property type="molecule type" value="Genomic_DNA"/>
</dbReference>
<protein>
    <submittedName>
        <fullName evidence="1">Uncharacterized protein</fullName>
    </submittedName>
</protein>
<name>A0AA38GP33_TAXCH</name>
<reference evidence="1 2" key="1">
    <citation type="journal article" date="2021" name="Nat. Plants">
        <title>The Taxus genome provides insights into paclitaxel biosynthesis.</title>
        <authorList>
            <person name="Xiong X."/>
            <person name="Gou J."/>
            <person name="Liao Q."/>
            <person name="Li Y."/>
            <person name="Zhou Q."/>
            <person name="Bi G."/>
            <person name="Li C."/>
            <person name="Du R."/>
            <person name="Wang X."/>
            <person name="Sun T."/>
            <person name="Guo L."/>
            <person name="Liang H."/>
            <person name="Lu P."/>
            <person name="Wu Y."/>
            <person name="Zhang Z."/>
            <person name="Ro D.K."/>
            <person name="Shang Y."/>
            <person name="Huang S."/>
            <person name="Yan J."/>
        </authorList>
    </citation>
    <scope>NUCLEOTIDE SEQUENCE [LARGE SCALE GENOMIC DNA]</scope>
    <source>
        <strain evidence="1">Ta-2019</strain>
    </source>
</reference>
<accession>A0AA38GP33</accession>
<dbReference type="Proteomes" id="UP000824469">
    <property type="component" value="Unassembled WGS sequence"/>
</dbReference>